<dbReference type="InterPro" id="IPR050361">
    <property type="entry name" value="MPP/UQCRC_Complex"/>
</dbReference>
<dbReference type="GeneID" id="30034409"/>
<dbReference type="EMBL" id="CP014503">
    <property type="protein sequence ID" value="ANB14879.1"/>
    <property type="molecule type" value="Genomic_DNA"/>
</dbReference>
<dbReference type="AlphaFoldDB" id="A0A167F617"/>
<evidence type="ECO:0000256" key="4">
    <source>
        <dbReference type="ARBA" id="ARBA00032315"/>
    </source>
</evidence>
<keyword evidence="9" id="KW-1185">Reference proteome</keyword>
<dbReference type="InterPro" id="IPR011765">
    <property type="entry name" value="Pept_M16_N"/>
</dbReference>
<dbReference type="Proteomes" id="UP000189580">
    <property type="component" value="Chromosome b"/>
</dbReference>
<dbReference type="GO" id="GO:0046872">
    <property type="term" value="F:metal ion binding"/>
    <property type="evidence" value="ECO:0007669"/>
    <property type="project" value="InterPro"/>
</dbReference>
<proteinExistence type="inferred from homology"/>
<dbReference type="InterPro" id="IPR011249">
    <property type="entry name" value="Metalloenz_LuxS/M16"/>
</dbReference>
<accession>A0A167F617</accession>
<gene>
    <name evidence="8" type="primary">MAS2</name>
    <name evidence="8" type="ORF">AWJ20_2492</name>
</gene>
<evidence type="ECO:0000259" key="6">
    <source>
        <dbReference type="Pfam" id="PF00675"/>
    </source>
</evidence>
<dbReference type="InterPro" id="IPR007863">
    <property type="entry name" value="Peptidase_M16_C"/>
</dbReference>
<sequence>MMRSSRRLLDGAKRPKVSRIGQLGSLPSLTRKISTTTSADFALTTLPNGVRVTTNPIPGHFSAMGLYIHAGSRFESEKFSGVSHIIDRLAFKSTTSRSSQQMEEHLQELGGNYMCASSRETLMYQASVFHDHSDQMFEALADTVKNPLITDEEVAQQLDTAAYEIYEIWQKPELILPEVAHMTAFKGGLGNPLLCPEDRLSVIDAKLIREYRDTFYQPDRIVASFVGVPHEKAVELATKHLGDLKSNPKAASSIDNQPSIYTGGEQILPLPEPIGNLPQFYQLHVLYRGVSIADDDVYALACLQTLLGGGGSFSAGGPGKGMYSRLYTDVLNCYGYIESCLGINHSYSDDGLFGISASCIPNAAPYLSQVIGLQLSLLMTKGQGALNYTEVERAKKQLRSSVLMNLESKMVELEDLGRQIQLNNKKVPVAEMVEKIDALTAEDLRRVAERVLTSSPPTLVMQGASREAFGDVQDTLKRYGLGGEIKETEPAKTSWWKR</sequence>
<dbReference type="KEGG" id="slb:AWJ20_2492"/>
<dbReference type="SUPFAM" id="SSF63411">
    <property type="entry name" value="LuxS/MPP-like metallohydrolase"/>
    <property type="match status" value="2"/>
</dbReference>
<evidence type="ECO:0000313" key="9">
    <source>
        <dbReference type="Proteomes" id="UP000189580"/>
    </source>
</evidence>
<dbReference type="PANTHER" id="PTHR11851">
    <property type="entry name" value="METALLOPROTEASE"/>
    <property type="match status" value="1"/>
</dbReference>
<dbReference type="GO" id="GO:0005739">
    <property type="term" value="C:mitochondrion"/>
    <property type="evidence" value="ECO:0007669"/>
    <property type="project" value="TreeGrafter"/>
</dbReference>
<evidence type="ECO:0000256" key="2">
    <source>
        <dbReference type="ARBA" id="ARBA00007261"/>
    </source>
</evidence>
<reference evidence="8 9" key="1">
    <citation type="submission" date="2016-02" db="EMBL/GenBank/DDBJ databases">
        <title>Complete genome sequence and transcriptome regulation of the pentose utilising yeast Sugiyamaella lignohabitans.</title>
        <authorList>
            <person name="Bellasio M."/>
            <person name="Peymann A."/>
            <person name="Valli M."/>
            <person name="Sipitzky M."/>
            <person name="Graf A."/>
            <person name="Sauer M."/>
            <person name="Marx H."/>
            <person name="Mattanovich D."/>
        </authorList>
    </citation>
    <scope>NUCLEOTIDE SEQUENCE [LARGE SCALE GENOMIC DNA]</scope>
    <source>
        <strain evidence="8 9">CBS 10342</strain>
    </source>
</reference>
<dbReference type="PANTHER" id="PTHR11851:SF49">
    <property type="entry name" value="MITOCHONDRIAL-PROCESSING PEPTIDASE SUBUNIT ALPHA"/>
    <property type="match status" value="1"/>
</dbReference>
<evidence type="ECO:0000256" key="5">
    <source>
        <dbReference type="RuleBase" id="RU004447"/>
    </source>
</evidence>
<protein>
    <recommendedName>
        <fullName evidence="3">Alpha-MPP</fullName>
    </recommendedName>
    <alternativeName>
        <fullName evidence="4">Inactive zinc metalloprotease alpha</fullName>
    </alternativeName>
</protein>
<dbReference type="InterPro" id="IPR001431">
    <property type="entry name" value="Pept_M16_Zn_BS"/>
</dbReference>
<evidence type="ECO:0000259" key="7">
    <source>
        <dbReference type="Pfam" id="PF05193"/>
    </source>
</evidence>
<dbReference type="RefSeq" id="XP_018737356.1">
    <property type="nucleotide sequence ID" value="XM_018879439.1"/>
</dbReference>
<dbReference type="GO" id="GO:0006627">
    <property type="term" value="P:protein processing involved in protein targeting to mitochondrion"/>
    <property type="evidence" value="ECO:0007669"/>
    <property type="project" value="TreeGrafter"/>
</dbReference>
<name>A0A167F617_9ASCO</name>
<dbReference type="FunFam" id="3.30.830.10:FF:000032">
    <property type="entry name" value="Mitochondrial processing peptidase, alpha subunit"/>
    <property type="match status" value="1"/>
</dbReference>
<feature type="domain" description="Peptidase M16 C-terminal" evidence="7">
    <location>
        <begin position="204"/>
        <end position="398"/>
    </location>
</feature>
<dbReference type="Pfam" id="PF00675">
    <property type="entry name" value="Peptidase_M16"/>
    <property type="match status" value="1"/>
</dbReference>
<dbReference type="OrthoDB" id="277191at2759"/>
<dbReference type="Pfam" id="PF05193">
    <property type="entry name" value="Peptidase_M16_C"/>
    <property type="match status" value="1"/>
</dbReference>
<dbReference type="Gene3D" id="3.30.830.10">
    <property type="entry name" value="Metalloenzyme, LuxS/M16 peptidase-like"/>
    <property type="match status" value="2"/>
</dbReference>
<evidence type="ECO:0000256" key="3">
    <source>
        <dbReference type="ARBA" id="ARBA00030006"/>
    </source>
</evidence>
<feature type="domain" description="Peptidase M16 N-terminal" evidence="6">
    <location>
        <begin position="57"/>
        <end position="197"/>
    </location>
</feature>
<organism evidence="8 9">
    <name type="scientific">Sugiyamaella lignohabitans</name>
    <dbReference type="NCBI Taxonomy" id="796027"/>
    <lineage>
        <taxon>Eukaryota</taxon>
        <taxon>Fungi</taxon>
        <taxon>Dikarya</taxon>
        <taxon>Ascomycota</taxon>
        <taxon>Saccharomycotina</taxon>
        <taxon>Dipodascomycetes</taxon>
        <taxon>Dipodascales</taxon>
        <taxon>Trichomonascaceae</taxon>
        <taxon>Sugiyamaella</taxon>
    </lineage>
</organism>
<comment type="similarity">
    <text evidence="2 5">Belongs to the peptidase M16 family.</text>
</comment>
<evidence type="ECO:0000313" key="8">
    <source>
        <dbReference type="EMBL" id="ANB14879.1"/>
    </source>
</evidence>
<comment type="function">
    <text evidence="1">Substrate recognition and binding subunit of the essential mitochondrial processing protease (MPP), which cleaves the mitochondrial sequence off newly imported precursors proteins.</text>
</comment>
<dbReference type="PROSITE" id="PS00143">
    <property type="entry name" value="INSULINASE"/>
    <property type="match status" value="1"/>
</dbReference>
<evidence type="ECO:0000256" key="1">
    <source>
        <dbReference type="ARBA" id="ARBA00002123"/>
    </source>
</evidence>
<dbReference type="GO" id="GO:0004222">
    <property type="term" value="F:metalloendopeptidase activity"/>
    <property type="evidence" value="ECO:0007669"/>
    <property type="project" value="InterPro"/>
</dbReference>